<protein>
    <submittedName>
        <fullName evidence="2">Uncharacterized protein</fullName>
    </submittedName>
</protein>
<dbReference type="RefSeq" id="WP_052542846.1">
    <property type="nucleotide sequence ID" value="NZ_BAAAAK010000011.1"/>
</dbReference>
<comment type="caution">
    <text evidence="2">The sequence shown here is derived from an EMBL/GenBank/DDBJ whole genome shotgun (WGS) entry which is preliminary data.</text>
</comment>
<proteinExistence type="predicted"/>
<dbReference type="AlphaFoldDB" id="A0ABC9VLT2"/>
<name>A0ABC9VLT2_LACAM</name>
<organism evidence="2 3">
    <name type="scientific">Lactobacillus amylovorus subsp. animalium</name>
    <dbReference type="NCBI Taxonomy" id="3378536"/>
    <lineage>
        <taxon>Bacteria</taxon>
        <taxon>Bacillati</taxon>
        <taxon>Bacillota</taxon>
        <taxon>Bacilli</taxon>
        <taxon>Lactobacillales</taxon>
        <taxon>Lactobacillaceae</taxon>
        <taxon>Lactobacillus</taxon>
    </lineage>
</organism>
<evidence type="ECO:0000313" key="3">
    <source>
        <dbReference type="Proteomes" id="UP001437574"/>
    </source>
</evidence>
<reference evidence="2 3" key="1">
    <citation type="journal article" date="2024" name="Int. J. Syst. Evol. Microbiol.">
        <title>Proposal of Lactobacillus amylovorus subsp. animalis subsp. nov. and an emended description of Lactobacillus amylovorus.</title>
        <authorList>
            <person name="Yamane K."/>
            <person name="Tanizawa Y."/>
            <person name="Kobayashi H."/>
            <person name="Kamizono T."/>
            <person name="Kojima Y."/>
            <person name="Takagi H."/>
            <person name="Tohno M."/>
        </authorList>
    </citation>
    <scope>NUCLEOTIDE SEQUENCE [LARGE SCALE GENOMIC DNA]</scope>
    <source>
        <strain evidence="2 3">TKL145</strain>
    </source>
</reference>
<reference evidence="3" key="2">
    <citation type="submission" date="2024-01" db="EMBL/GenBank/DDBJ databases">
        <title>Draft genome sequence of Lactobacillus amylovorus strain TKL145.</title>
        <authorList>
            <person name="Tohno M."/>
            <person name="Tanizawa Y."/>
        </authorList>
    </citation>
    <scope>NUCLEOTIDE SEQUENCE [LARGE SCALE GENOMIC DNA]</scope>
    <source>
        <strain evidence="3">TKL145</strain>
    </source>
</reference>
<sequence>MNNNVVKADAMEKPAQSNNAQGGQQGATGKANGTQGDSTTNPVAKPDSENSAVKVQHAGTKEDAHQITESHDNLDPQKEIDIDAANSTEWDAVKYIKDKYGKNIHIKIDDSDVEYDFISTVRDKNGKSVSYVEGPNRREGLVSMSLEDGDVIQVVAVPRQLDSNKWYSWTPVDNQFGSKGNQGDPINHAKKLMGGDLPDDIANRVVDDKTTGKLIEQTDEYGNLPTIVSAKNADGKIFNWVKIDLHPHLNSWFLKVLKK</sequence>
<feature type="compositionally biased region" description="Basic and acidic residues" evidence="1">
    <location>
        <begin position="59"/>
        <end position="77"/>
    </location>
</feature>
<dbReference type="EMBL" id="BAAAAK010000011">
    <property type="protein sequence ID" value="GAA0042698.1"/>
    <property type="molecule type" value="Genomic_DNA"/>
</dbReference>
<gene>
    <name evidence="2" type="ORF">LATKL145_11080</name>
</gene>
<feature type="region of interest" description="Disordered" evidence="1">
    <location>
        <begin position="1"/>
        <end position="77"/>
    </location>
</feature>
<accession>A0ABC9VLT2</accession>
<dbReference type="Proteomes" id="UP001437574">
    <property type="component" value="Unassembled WGS sequence"/>
</dbReference>
<evidence type="ECO:0000313" key="2">
    <source>
        <dbReference type="EMBL" id="GAA0042698.1"/>
    </source>
</evidence>
<evidence type="ECO:0000256" key="1">
    <source>
        <dbReference type="SAM" id="MobiDB-lite"/>
    </source>
</evidence>
<feature type="compositionally biased region" description="Low complexity" evidence="1">
    <location>
        <begin position="15"/>
        <end position="36"/>
    </location>
</feature>